<dbReference type="GO" id="GO:0005506">
    <property type="term" value="F:iron ion binding"/>
    <property type="evidence" value="ECO:0007669"/>
    <property type="project" value="InterPro"/>
</dbReference>
<feature type="non-terminal residue" evidence="2">
    <location>
        <position position="98"/>
    </location>
</feature>
<dbReference type="InterPro" id="IPR007535">
    <property type="entry name" value="Catechol_dOase_N"/>
</dbReference>
<evidence type="ECO:0000313" key="2">
    <source>
        <dbReference type="EMBL" id="SVC07052.1"/>
    </source>
</evidence>
<dbReference type="SUPFAM" id="SSF49482">
    <property type="entry name" value="Aromatic compound dioxygenase"/>
    <property type="match status" value="1"/>
</dbReference>
<dbReference type="Pfam" id="PF04444">
    <property type="entry name" value="Dioxygenase_N"/>
    <property type="match status" value="1"/>
</dbReference>
<proteinExistence type="predicted"/>
<protein>
    <recommendedName>
        <fullName evidence="1">Catechol dioxygenase N-terminal domain-containing protein</fullName>
    </recommendedName>
</protein>
<dbReference type="GO" id="GO:0018576">
    <property type="term" value="F:catechol 1,2-dioxygenase activity"/>
    <property type="evidence" value="ECO:0007669"/>
    <property type="project" value="InterPro"/>
</dbReference>
<dbReference type="PANTHER" id="PTHR33711:SF7">
    <property type="entry name" value="INTRADIOL RING-CLEAVAGE DIOXYGENASES DOMAIN-CONTAINING PROTEIN-RELATED"/>
    <property type="match status" value="1"/>
</dbReference>
<dbReference type="EMBL" id="UINC01071837">
    <property type="protein sequence ID" value="SVC07052.1"/>
    <property type="molecule type" value="Genomic_DNA"/>
</dbReference>
<organism evidence="2">
    <name type="scientific">marine metagenome</name>
    <dbReference type="NCBI Taxonomy" id="408172"/>
    <lineage>
        <taxon>unclassified sequences</taxon>
        <taxon>metagenomes</taxon>
        <taxon>ecological metagenomes</taxon>
    </lineage>
</organism>
<dbReference type="InterPro" id="IPR015889">
    <property type="entry name" value="Intradiol_dOase_core"/>
</dbReference>
<feature type="domain" description="Catechol dioxygenase N-terminal" evidence="1">
    <location>
        <begin position="22"/>
        <end position="92"/>
    </location>
</feature>
<reference evidence="2" key="1">
    <citation type="submission" date="2018-05" db="EMBL/GenBank/DDBJ databases">
        <authorList>
            <person name="Lanie J.A."/>
            <person name="Ng W.-L."/>
            <person name="Kazmierczak K.M."/>
            <person name="Andrzejewski T.M."/>
            <person name="Davidsen T.M."/>
            <person name="Wayne K.J."/>
            <person name="Tettelin H."/>
            <person name="Glass J.I."/>
            <person name="Rusch D."/>
            <person name="Podicherti R."/>
            <person name="Tsui H.-C.T."/>
            <person name="Winkler M.E."/>
        </authorList>
    </citation>
    <scope>NUCLEOTIDE SEQUENCE</scope>
</reference>
<dbReference type="AlphaFoldDB" id="A0A382J6L3"/>
<dbReference type="PANTHER" id="PTHR33711">
    <property type="entry name" value="DIOXYGENASE, PUTATIVE (AFU_ORTHOLOGUE AFUA_2G02910)-RELATED"/>
    <property type="match status" value="1"/>
</dbReference>
<dbReference type="GO" id="GO:0009712">
    <property type="term" value="P:catechol-containing compound metabolic process"/>
    <property type="evidence" value="ECO:0007669"/>
    <property type="project" value="InterPro"/>
</dbReference>
<gene>
    <name evidence="2" type="ORF">METZ01_LOCUS259906</name>
</gene>
<sequence length="98" mass="11008">MIIKNEKDVTQTVLEVMERTTDPRLRKIMASLIEHLHGFVRDVELTEKEFRAATELLNDIGQQKTDTHNEMVLMAGSLGVSSLVCLLNNGNDGQPETK</sequence>
<dbReference type="InterPro" id="IPR050770">
    <property type="entry name" value="Intradiol_RC_Dioxygenase"/>
</dbReference>
<name>A0A382J6L3_9ZZZZ</name>
<evidence type="ECO:0000259" key="1">
    <source>
        <dbReference type="Pfam" id="PF04444"/>
    </source>
</evidence>
<dbReference type="Gene3D" id="2.60.130.10">
    <property type="entry name" value="Aromatic compound dioxygenase"/>
    <property type="match status" value="1"/>
</dbReference>
<accession>A0A382J6L3</accession>